<proteinExistence type="predicted"/>
<gene>
    <name evidence="2" type="ORF">A2933_00070</name>
</gene>
<dbReference type="Proteomes" id="UP000179381">
    <property type="component" value="Unassembled WGS sequence"/>
</dbReference>
<feature type="compositionally biased region" description="Basic and acidic residues" evidence="1">
    <location>
        <begin position="1"/>
        <end position="11"/>
    </location>
</feature>
<reference evidence="2 3" key="1">
    <citation type="journal article" date="2016" name="Nat. Commun.">
        <title>Thousands of microbial genomes shed light on interconnected biogeochemical processes in an aquifer system.</title>
        <authorList>
            <person name="Anantharaman K."/>
            <person name="Brown C.T."/>
            <person name="Hug L.A."/>
            <person name="Sharon I."/>
            <person name="Castelle C.J."/>
            <person name="Probst A.J."/>
            <person name="Thomas B.C."/>
            <person name="Singh A."/>
            <person name="Wilkins M.J."/>
            <person name="Karaoz U."/>
            <person name="Brodie E.L."/>
            <person name="Williams K.H."/>
            <person name="Hubbard S.S."/>
            <person name="Banfield J.F."/>
        </authorList>
    </citation>
    <scope>NUCLEOTIDE SEQUENCE [LARGE SCALE GENOMIC DNA]</scope>
</reference>
<dbReference type="EMBL" id="MFVH01000002">
    <property type="protein sequence ID" value="OGI92702.1"/>
    <property type="molecule type" value="Genomic_DNA"/>
</dbReference>
<protein>
    <submittedName>
        <fullName evidence="2">Uncharacterized protein</fullName>
    </submittedName>
</protein>
<sequence>MDPQESDKWSDLRVLVPHPTKPAKQSWQKEEGDDPSLPCSLRAGVAPHGLYSPPHRGHSGTASVGRQEDWPSAQFERTAMLFY</sequence>
<comment type="caution">
    <text evidence="2">The sequence shown here is derived from an EMBL/GenBank/DDBJ whole genome shotgun (WGS) entry which is preliminary data.</text>
</comment>
<evidence type="ECO:0000256" key="1">
    <source>
        <dbReference type="SAM" id="MobiDB-lite"/>
    </source>
</evidence>
<name>A0A1F6XFE2_9BACT</name>
<evidence type="ECO:0000313" key="3">
    <source>
        <dbReference type="Proteomes" id="UP000179381"/>
    </source>
</evidence>
<evidence type="ECO:0000313" key="2">
    <source>
        <dbReference type="EMBL" id="OGI92702.1"/>
    </source>
</evidence>
<feature type="region of interest" description="Disordered" evidence="1">
    <location>
        <begin position="1"/>
        <end position="70"/>
    </location>
</feature>
<dbReference type="AlphaFoldDB" id="A0A1F6XFE2"/>
<accession>A0A1F6XFE2</accession>
<organism evidence="2 3">
    <name type="scientific">Candidatus Nomurabacteria bacterium RIFCSPLOWO2_01_FULL_46_18</name>
    <dbReference type="NCBI Taxonomy" id="1801783"/>
    <lineage>
        <taxon>Bacteria</taxon>
        <taxon>Candidatus Nomuraibacteriota</taxon>
    </lineage>
</organism>